<comment type="caution">
    <text evidence="7">The sequence shown here is derived from an EMBL/GenBank/DDBJ whole genome shotgun (WGS) entry which is preliminary data.</text>
</comment>
<evidence type="ECO:0000256" key="2">
    <source>
        <dbReference type="ARBA" id="ARBA00022692"/>
    </source>
</evidence>
<accession>A0A103XUS4</accession>
<organism evidence="7 8">
    <name type="scientific">Cynara cardunculus var. scolymus</name>
    <name type="common">Globe artichoke</name>
    <name type="synonym">Cynara scolymus</name>
    <dbReference type="NCBI Taxonomy" id="59895"/>
    <lineage>
        <taxon>Eukaryota</taxon>
        <taxon>Viridiplantae</taxon>
        <taxon>Streptophyta</taxon>
        <taxon>Embryophyta</taxon>
        <taxon>Tracheophyta</taxon>
        <taxon>Spermatophyta</taxon>
        <taxon>Magnoliopsida</taxon>
        <taxon>eudicotyledons</taxon>
        <taxon>Gunneridae</taxon>
        <taxon>Pentapetalae</taxon>
        <taxon>asterids</taxon>
        <taxon>campanulids</taxon>
        <taxon>Asterales</taxon>
        <taxon>Asteraceae</taxon>
        <taxon>Carduoideae</taxon>
        <taxon>Cardueae</taxon>
        <taxon>Carduinae</taxon>
        <taxon>Cynara</taxon>
    </lineage>
</organism>
<dbReference type="AlphaFoldDB" id="A0A103XUS4"/>
<dbReference type="Gene3D" id="2.60.40.1820">
    <property type="match status" value="1"/>
</dbReference>
<gene>
    <name evidence="7" type="ORF">Ccrd_000628</name>
</gene>
<keyword evidence="8" id="KW-1185">Reference proteome</keyword>
<dbReference type="STRING" id="59895.A0A103XUS4"/>
<reference evidence="7 8" key="1">
    <citation type="journal article" date="2016" name="Sci. Rep.">
        <title>The genome sequence of the outbreeding globe artichoke constructed de novo incorporating a phase-aware low-pass sequencing strategy of F1 progeny.</title>
        <authorList>
            <person name="Scaglione D."/>
            <person name="Reyes-Chin-Wo S."/>
            <person name="Acquadro A."/>
            <person name="Froenicke L."/>
            <person name="Portis E."/>
            <person name="Beitel C."/>
            <person name="Tirone M."/>
            <person name="Mauro R."/>
            <person name="Lo Monaco A."/>
            <person name="Mauromicale G."/>
            <person name="Faccioli P."/>
            <person name="Cattivelli L."/>
            <person name="Rieseberg L."/>
            <person name="Michelmore R."/>
            <person name="Lanteri S."/>
        </authorList>
    </citation>
    <scope>NUCLEOTIDE SEQUENCE [LARGE SCALE GENOMIC DNA]</scope>
    <source>
        <strain evidence="7">2C</strain>
    </source>
</reference>
<evidence type="ECO:0000313" key="8">
    <source>
        <dbReference type="Proteomes" id="UP000243975"/>
    </source>
</evidence>
<name>A0A103XUS4_CYNCS</name>
<dbReference type="GO" id="GO:0016020">
    <property type="term" value="C:membrane"/>
    <property type="evidence" value="ECO:0007669"/>
    <property type="project" value="UniProtKB-SubCell"/>
</dbReference>
<dbReference type="InterPro" id="IPR004864">
    <property type="entry name" value="LEA_2"/>
</dbReference>
<evidence type="ECO:0000313" key="7">
    <source>
        <dbReference type="EMBL" id="KVH97244.1"/>
    </source>
</evidence>
<evidence type="ECO:0000256" key="4">
    <source>
        <dbReference type="ARBA" id="ARBA00023136"/>
    </source>
</evidence>
<feature type="domain" description="Late embryogenesis abundant protein LEA-2 subgroup" evidence="6">
    <location>
        <begin position="95"/>
        <end position="194"/>
    </location>
</feature>
<dbReference type="Gramene" id="KVH97244">
    <property type="protein sequence ID" value="KVH97244"/>
    <property type="gene ID" value="Ccrd_000628"/>
</dbReference>
<evidence type="ECO:0000256" key="1">
    <source>
        <dbReference type="ARBA" id="ARBA00004167"/>
    </source>
</evidence>
<protein>
    <submittedName>
        <fullName evidence="7">Late embryogenesis abundant protein, LEA-14</fullName>
    </submittedName>
</protein>
<dbReference type="OMA" id="IITMNGV"/>
<dbReference type="GO" id="GO:0098542">
    <property type="term" value="P:defense response to other organism"/>
    <property type="evidence" value="ECO:0007669"/>
    <property type="project" value="InterPro"/>
</dbReference>
<dbReference type="SUPFAM" id="SSF117070">
    <property type="entry name" value="LEA14-like"/>
    <property type="match status" value="1"/>
</dbReference>
<dbReference type="InterPro" id="IPR044839">
    <property type="entry name" value="NDR1-like"/>
</dbReference>
<dbReference type="Pfam" id="PF03168">
    <property type="entry name" value="LEA_2"/>
    <property type="match status" value="1"/>
</dbReference>
<dbReference type="PANTHER" id="PTHR31234">
    <property type="entry name" value="LATE EMBRYOGENESIS ABUNDANT (LEA) HYDROXYPROLINE-RICH GLYCOPROTEIN FAMILY"/>
    <property type="match status" value="1"/>
</dbReference>
<keyword evidence="2 5" id="KW-0812">Transmembrane</keyword>
<evidence type="ECO:0000256" key="3">
    <source>
        <dbReference type="ARBA" id="ARBA00022989"/>
    </source>
</evidence>
<keyword evidence="4 5" id="KW-0472">Membrane</keyword>
<dbReference type="PANTHER" id="PTHR31234:SF65">
    <property type="entry name" value="LATE EMBRYOGENESIS ABUNDANT PROTEIN, LEA_2 SUBGROUP"/>
    <property type="match status" value="1"/>
</dbReference>
<evidence type="ECO:0000259" key="6">
    <source>
        <dbReference type="Pfam" id="PF03168"/>
    </source>
</evidence>
<sequence length="234" mass="26290">MDEREQVRPLAPANDEEPILEKTTLQRRNHVIKWCGYMVTVVILLLVLLVILIFTVFKIKEPEIRMNSVMVDRSFNLINGTIPQPGTNMSLIADISVKNPNFASFRYKNTTTSLYYHGTVVGAARGPPGRSKARRTTRMNITVDIMVDSILGNPNLESDLGRGLLTMSSYTRVGGRVKILTFINKYVTVRMNCTMKTVTRQRGVKMAGLVSNGTRAKGIRLAKCLTRKKERTLS</sequence>
<comment type="subcellular location">
    <subcellularLocation>
        <location evidence="1">Membrane</location>
        <topology evidence="1">Single-pass membrane protein</topology>
    </subcellularLocation>
</comment>
<feature type="transmembrane region" description="Helical" evidence="5">
    <location>
        <begin position="34"/>
        <end position="57"/>
    </location>
</feature>
<keyword evidence="3 5" id="KW-1133">Transmembrane helix</keyword>
<evidence type="ECO:0000256" key="5">
    <source>
        <dbReference type="SAM" id="Phobius"/>
    </source>
</evidence>
<proteinExistence type="predicted"/>
<dbReference type="EMBL" id="LEKV01003846">
    <property type="protein sequence ID" value="KVH97244.1"/>
    <property type="molecule type" value="Genomic_DNA"/>
</dbReference>
<dbReference type="Proteomes" id="UP000243975">
    <property type="component" value="Unassembled WGS sequence"/>
</dbReference>